<dbReference type="InterPro" id="IPR053134">
    <property type="entry name" value="RNA-dir_DNA_polymerase"/>
</dbReference>
<evidence type="ECO:0000313" key="3">
    <source>
        <dbReference type="EMBL" id="KAJ8472301.1"/>
    </source>
</evidence>
<dbReference type="CDD" id="cd01647">
    <property type="entry name" value="RT_LTR"/>
    <property type="match status" value="1"/>
</dbReference>
<dbReference type="Gene3D" id="3.30.70.270">
    <property type="match status" value="1"/>
</dbReference>
<dbReference type="PANTHER" id="PTHR24559">
    <property type="entry name" value="TRANSPOSON TY3-I GAG-POL POLYPROTEIN"/>
    <property type="match status" value="1"/>
</dbReference>
<dbReference type="AlphaFoldDB" id="A0AAV8PAY4"/>
<keyword evidence="4" id="KW-1185">Reference proteome</keyword>
<comment type="caution">
    <text evidence="3">The sequence shown here is derived from an EMBL/GenBank/DDBJ whole genome shotgun (WGS) entry which is preliminary data.</text>
</comment>
<dbReference type="InterPro" id="IPR043128">
    <property type="entry name" value="Rev_trsase/Diguanyl_cyclase"/>
</dbReference>
<feature type="domain" description="Reverse transcriptase" evidence="2">
    <location>
        <begin position="71"/>
        <end position="128"/>
    </location>
</feature>
<dbReference type="Proteomes" id="UP001222027">
    <property type="component" value="Unassembled WGS sequence"/>
</dbReference>
<dbReference type="PANTHER" id="PTHR24559:SF444">
    <property type="entry name" value="REVERSE TRANSCRIPTASE DOMAIN-CONTAINING PROTEIN"/>
    <property type="match status" value="1"/>
</dbReference>
<accession>A0AAV8PAY4</accession>
<gene>
    <name evidence="3" type="ORF">OPV22_026644</name>
</gene>
<dbReference type="SUPFAM" id="SSF56672">
    <property type="entry name" value="DNA/RNA polymerases"/>
    <property type="match status" value="1"/>
</dbReference>
<sequence length="158" mass="18506">MDVFTEPRGLPPNRQHDHRIPILPGKPPTNVHPYRYHHLQKDEIKNIAKEMLDTGVIRPSCSPYSSPVLLVRKKDSTWRMCINYQALNTITIKDKYPIPIVDELLNELKVAQVFTKLDLHSSYHQIRILLMTENTFLVMRQYRNDLMLFKLAGCLLEL</sequence>
<dbReference type="InterPro" id="IPR000477">
    <property type="entry name" value="RT_dom"/>
</dbReference>
<proteinExistence type="predicted"/>
<evidence type="ECO:0000256" key="1">
    <source>
        <dbReference type="SAM" id="MobiDB-lite"/>
    </source>
</evidence>
<organism evidence="3 4">
    <name type="scientific">Ensete ventricosum</name>
    <name type="common">Abyssinian banana</name>
    <name type="synonym">Musa ensete</name>
    <dbReference type="NCBI Taxonomy" id="4639"/>
    <lineage>
        <taxon>Eukaryota</taxon>
        <taxon>Viridiplantae</taxon>
        <taxon>Streptophyta</taxon>
        <taxon>Embryophyta</taxon>
        <taxon>Tracheophyta</taxon>
        <taxon>Spermatophyta</taxon>
        <taxon>Magnoliopsida</taxon>
        <taxon>Liliopsida</taxon>
        <taxon>Zingiberales</taxon>
        <taxon>Musaceae</taxon>
        <taxon>Ensete</taxon>
    </lineage>
</organism>
<dbReference type="InterPro" id="IPR043502">
    <property type="entry name" value="DNA/RNA_pol_sf"/>
</dbReference>
<name>A0AAV8PAY4_ENSVE</name>
<evidence type="ECO:0000259" key="2">
    <source>
        <dbReference type="Pfam" id="PF00078"/>
    </source>
</evidence>
<dbReference type="EMBL" id="JAQQAF010000007">
    <property type="protein sequence ID" value="KAJ8472301.1"/>
    <property type="molecule type" value="Genomic_DNA"/>
</dbReference>
<reference evidence="3 4" key="1">
    <citation type="submission" date="2022-12" db="EMBL/GenBank/DDBJ databases">
        <title>Chromosome-scale assembly of the Ensete ventricosum genome.</title>
        <authorList>
            <person name="Dussert Y."/>
            <person name="Stocks J."/>
            <person name="Wendawek A."/>
            <person name="Woldeyes F."/>
            <person name="Nichols R.A."/>
            <person name="Borrell J.S."/>
        </authorList>
    </citation>
    <scope>NUCLEOTIDE SEQUENCE [LARGE SCALE GENOMIC DNA]</scope>
    <source>
        <strain evidence="4">cv. Maze</strain>
        <tissue evidence="3">Seeds</tissue>
    </source>
</reference>
<evidence type="ECO:0000313" key="4">
    <source>
        <dbReference type="Proteomes" id="UP001222027"/>
    </source>
</evidence>
<dbReference type="Pfam" id="PF00078">
    <property type="entry name" value="RVT_1"/>
    <property type="match status" value="1"/>
</dbReference>
<feature type="region of interest" description="Disordered" evidence="1">
    <location>
        <begin position="1"/>
        <end position="24"/>
    </location>
</feature>
<dbReference type="Gene3D" id="3.10.10.10">
    <property type="entry name" value="HIV Type 1 Reverse Transcriptase, subunit A, domain 1"/>
    <property type="match status" value="1"/>
</dbReference>
<protein>
    <recommendedName>
        <fullName evidence="2">Reverse transcriptase domain-containing protein</fullName>
    </recommendedName>
</protein>